<sequence length="197" mass="20360">MIIALSAGLLVAAAFFIWSSPRAVALTATNSNAAFSSAPDDAASSGSQSSSPGLPAVTLVELTATQLDAGLPLAEAVSVLAHSAAGAGHPELQRVAAALRLGLDWDTAWSSVTESPRALLDYRDALEFTATSGAASATVLRGQTEQVRRAQFRRAQRAAEALSVRLVLPLGLCCLPAFMCWGVLPVLMSLLPKVFGS</sequence>
<keyword evidence="10" id="KW-1185">Reference proteome</keyword>
<feature type="chain" id="PRO_5045908812" description="Type II secretion system protein GspF domain-containing protein" evidence="7">
    <location>
        <begin position="26"/>
        <end position="197"/>
    </location>
</feature>
<evidence type="ECO:0000256" key="5">
    <source>
        <dbReference type="ARBA" id="ARBA00023136"/>
    </source>
</evidence>
<dbReference type="InterPro" id="IPR018076">
    <property type="entry name" value="T2SS_GspF_dom"/>
</dbReference>
<evidence type="ECO:0000256" key="7">
    <source>
        <dbReference type="SAM" id="SignalP"/>
    </source>
</evidence>
<feature type="signal peptide" evidence="7">
    <location>
        <begin position="1"/>
        <end position="25"/>
    </location>
</feature>
<dbReference type="Pfam" id="PF00482">
    <property type="entry name" value="T2SSF"/>
    <property type="match status" value="1"/>
</dbReference>
<organism evidence="9 10">
    <name type="scientific">Kocuria atrinae</name>
    <dbReference type="NCBI Taxonomy" id="592377"/>
    <lineage>
        <taxon>Bacteria</taxon>
        <taxon>Bacillati</taxon>
        <taxon>Actinomycetota</taxon>
        <taxon>Actinomycetes</taxon>
        <taxon>Micrococcales</taxon>
        <taxon>Micrococcaceae</taxon>
        <taxon>Kocuria</taxon>
    </lineage>
</organism>
<evidence type="ECO:0000256" key="4">
    <source>
        <dbReference type="ARBA" id="ARBA00022989"/>
    </source>
</evidence>
<keyword evidence="3 6" id="KW-0812">Transmembrane</keyword>
<keyword evidence="7" id="KW-0732">Signal</keyword>
<evidence type="ECO:0000259" key="8">
    <source>
        <dbReference type="Pfam" id="PF00482"/>
    </source>
</evidence>
<comment type="caution">
    <text evidence="9">The sequence shown here is derived from an EMBL/GenBank/DDBJ whole genome shotgun (WGS) entry which is preliminary data.</text>
</comment>
<proteinExistence type="predicted"/>
<keyword evidence="4 6" id="KW-1133">Transmembrane helix</keyword>
<dbReference type="PANTHER" id="PTHR35007">
    <property type="entry name" value="INTEGRAL MEMBRANE PROTEIN-RELATED"/>
    <property type="match status" value="1"/>
</dbReference>
<comment type="subcellular location">
    <subcellularLocation>
        <location evidence="1">Cell membrane</location>
        <topology evidence="1">Multi-pass membrane protein</topology>
    </subcellularLocation>
</comment>
<evidence type="ECO:0000313" key="9">
    <source>
        <dbReference type="EMBL" id="GAA2120143.1"/>
    </source>
</evidence>
<dbReference type="PANTHER" id="PTHR35007:SF3">
    <property type="entry name" value="POSSIBLE CONSERVED ALANINE RICH MEMBRANE PROTEIN"/>
    <property type="match status" value="1"/>
</dbReference>
<keyword evidence="5 6" id="KW-0472">Membrane</keyword>
<name>A0ABP5JML3_9MICC</name>
<evidence type="ECO:0000256" key="2">
    <source>
        <dbReference type="ARBA" id="ARBA00022475"/>
    </source>
</evidence>
<dbReference type="RefSeq" id="WP_344225043.1">
    <property type="nucleotide sequence ID" value="NZ_BAAAQA010000022.1"/>
</dbReference>
<evidence type="ECO:0000313" key="10">
    <source>
        <dbReference type="Proteomes" id="UP001500166"/>
    </source>
</evidence>
<protein>
    <recommendedName>
        <fullName evidence="8">Type II secretion system protein GspF domain-containing protein</fullName>
    </recommendedName>
</protein>
<dbReference type="EMBL" id="BAAAQA010000022">
    <property type="protein sequence ID" value="GAA2120143.1"/>
    <property type="molecule type" value="Genomic_DNA"/>
</dbReference>
<accession>A0ABP5JML3</accession>
<dbReference type="Proteomes" id="UP001500166">
    <property type="component" value="Unassembled WGS sequence"/>
</dbReference>
<evidence type="ECO:0000256" key="3">
    <source>
        <dbReference type="ARBA" id="ARBA00022692"/>
    </source>
</evidence>
<feature type="transmembrane region" description="Helical" evidence="6">
    <location>
        <begin position="166"/>
        <end position="191"/>
    </location>
</feature>
<evidence type="ECO:0000256" key="1">
    <source>
        <dbReference type="ARBA" id="ARBA00004651"/>
    </source>
</evidence>
<feature type="domain" description="Type II secretion system protein GspF" evidence="8">
    <location>
        <begin position="61"/>
        <end position="181"/>
    </location>
</feature>
<keyword evidence="2" id="KW-1003">Cell membrane</keyword>
<evidence type="ECO:0000256" key="6">
    <source>
        <dbReference type="SAM" id="Phobius"/>
    </source>
</evidence>
<reference evidence="10" key="1">
    <citation type="journal article" date="2019" name="Int. J. Syst. Evol. Microbiol.">
        <title>The Global Catalogue of Microorganisms (GCM) 10K type strain sequencing project: providing services to taxonomists for standard genome sequencing and annotation.</title>
        <authorList>
            <consortium name="The Broad Institute Genomics Platform"/>
            <consortium name="The Broad Institute Genome Sequencing Center for Infectious Disease"/>
            <person name="Wu L."/>
            <person name="Ma J."/>
        </authorList>
    </citation>
    <scope>NUCLEOTIDE SEQUENCE [LARGE SCALE GENOMIC DNA]</scope>
    <source>
        <strain evidence="10">JCM 15914</strain>
    </source>
</reference>
<gene>
    <name evidence="9" type="ORF">GCM10009824_21580</name>
</gene>